<name>A0A921GMT4_9MICO</name>
<dbReference type="SUPFAM" id="SSF46785">
    <property type="entry name" value="Winged helix' DNA-binding domain"/>
    <property type="match status" value="1"/>
</dbReference>
<dbReference type="Gene3D" id="3.30.420.40">
    <property type="match status" value="2"/>
</dbReference>
<gene>
    <name evidence="2" type="ORF">K8W24_07765</name>
</gene>
<comment type="caution">
    <text evidence="2">The sequence shown here is derived from an EMBL/GenBank/DDBJ whole genome shotgun (WGS) entry which is preliminary data.</text>
</comment>
<dbReference type="InterPro" id="IPR036390">
    <property type="entry name" value="WH_DNA-bd_sf"/>
</dbReference>
<dbReference type="InterPro" id="IPR043129">
    <property type="entry name" value="ATPase_NBD"/>
</dbReference>
<accession>A0A921GMT4</accession>
<comment type="similarity">
    <text evidence="1">Belongs to the ROK (NagC/XylR) family.</text>
</comment>
<dbReference type="SUPFAM" id="SSF53067">
    <property type="entry name" value="Actin-like ATPase domain"/>
    <property type="match status" value="1"/>
</dbReference>
<dbReference type="InterPro" id="IPR036388">
    <property type="entry name" value="WH-like_DNA-bd_sf"/>
</dbReference>
<proteinExistence type="inferred from homology"/>
<evidence type="ECO:0000256" key="1">
    <source>
        <dbReference type="ARBA" id="ARBA00006479"/>
    </source>
</evidence>
<evidence type="ECO:0000313" key="3">
    <source>
        <dbReference type="Proteomes" id="UP000775129"/>
    </source>
</evidence>
<dbReference type="EMBL" id="DYWO01000231">
    <property type="protein sequence ID" value="HJF49682.1"/>
    <property type="molecule type" value="Genomic_DNA"/>
</dbReference>
<dbReference type="Pfam" id="PF00480">
    <property type="entry name" value="ROK"/>
    <property type="match status" value="1"/>
</dbReference>
<dbReference type="AlphaFoldDB" id="A0A921GMT4"/>
<evidence type="ECO:0000313" key="2">
    <source>
        <dbReference type="EMBL" id="HJF49682.1"/>
    </source>
</evidence>
<dbReference type="Proteomes" id="UP000775129">
    <property type="component" value="Unassembled WGS sequence"/>
</dbReference>
<reference evidence="2" key="2">
    <citation type="submission" date="2021-09" db="EMBL/GenBank/DDBJ databases">
        <authorList>
            <person name="Gilroy R."/>
        </authorList>
    </citation>
    <scope>NUCLEOTIDE SEQUENCE</scope>
    <source>
        <strain evidence="2">1647</strain>
    </source>
</reference>
<dbReference type="Gene3D" id="1.10.10.10">
    <property type="entry name" value="Winged helix-like DNA-binding domain superfamily/Winged helix DNA-binding domain"/>
    <property type="match status" value="1"/>
</dbReference>
<organism evidence="2 3">
    <name type="scientific">Brachybacterium paraconglomeratum</name>
    <dbReference type="NCBI Taxonomy" id="173362"/>
    <lineage>
        <taxon>Bacteria</taxon>
        <taxon>Bacillati</taxon>
        <taxon>Actinomycetota</taxon>
        <taxon>Actinomycetes</taxon>
        <taxon>Micrococcales</taxon>
        <taxon>Dermabacteraceae</taxon>
        <taxon>Brachybacterium</taxon>
    </lineage>
</organism>
<dbReference type="InterPro" id="IPR000600">
    <property type="entry name" value="ROK"/>
</dbReference>
<reference evidence="2" key="1">
    <citation type="journal article" date="2021" name="PeerJ">
        <title>Extensive microbial diversity within the chicken gut microbiome revealed by metagenomics and culture.</title>
        <authorList>
            <person name="Gilroy R."/>
            <person name="Ravi A."/>
            <person name="Getino M."/>
            <person name="Pursley I."/>
            <person name="Horton D.L."/>
            <person name="Alikhan N.F."/>
            <person name="Baker D."/>
            <person name="Gharbi K."/>
            <person name="Hall N."/>
            <person name="Watson M."/>
            <person name="Adriaenssens E.M."/>
            <person name="Foster-Nyarko E."/>
            <person name="Jarju S."/>
            <person name="Secka A."/>
            <person name="Antonio M."/>
            <person name="Oren A."/>
            <person name="Chaudhuri R.R."/>
            <person name="La Ragione R."/>
            <person name="Hildebrand F."/>
            <person name="Pallen M.J."/>
        </authorList>
    </citation>
    <scope>NUCLEOTIDE SEQUENCE</scope>
    <source>
        <strain evidence="2">1647</strain>
    </source>
</reference>
<protein>
    <submittedName>
        <fullName evidence="2">ROK family protein</fullName>
    </submittedName>
</protein>
<dbReference type="PANTHER" id="PTHR18964">
    <property type="entry name" value="ROK (REPRESSOR, ORF, KINASE) FAMILY"/>
    <property type="match status" value="1"/>
</dbReference>
<dbReference type="PANTHER" id="PTHR18964:SF149">
    <property type="entry name" value="BIFUNCTIONAL UDP-N-ACETYLGLUCOSAMINE 2-EPIMERASE_N-ACETYLMANNOSAMINE KINASE"/>
    <property type="match status" value="1"/>
</dbReference>
<sequence length="459" mass="47207">MRSADRGVSSPQLMRRANRQALLQHALGAEAFTAADAMAATGLTRATVLGVCAELEQAGWLEEAPAERDGAAPRGRPARRFSLRARAGILLAVDAGQHTLAAHAADLRGRELAAERLVLEDAPLVDDDLEAGAAAAERRLEALRALLDRVSARAGARGPVDAARAEGSHDAAGAVDALTAAGAADGRGTAGAPRLLTVVGVPAPVDAEGRSPSGDAGYWPAMNPGLVDALDGPVLVENDANLAALAERAHLALSGADADHLAALLMGERFGAGLVVDGRLLRGADGGAGEMRFLDAVLGDRRGADGVAALARRWALEALEAWKTSAALSALPPAELGAKDVFLAARDGDALARAVLERIGDRLARIAMILSSLIAVDTVVVAGAIAEAIDPVLEHAREALPRIGTPPLPQLRASSLGRDVVVRGALELALTRLREDPLALLATDPVQDPHPPTEGNRTS</sequence>